<sequence>MLYQNCRELSCHIFNELFITGDLNLLVKEKSKVYTSDELIAHWHLIIDEFNELTKNTEAAKEFKQRLEIIYLNNLIYFLHFIQATEHITLTEEVKKIVETIKKEHRIRDVSKHIAKSNNRLSQLMSQIEKEKSDNSKVQQIGFEEIFAELISQGTSFNRHTTSVSEFAFLLNIMKKKNSNKPNKK</sequence>
<dbReference type="Proteomes" id="UP001170959">
    <property type="component" value="Unassembled WGS sequence"/>
</dbReference>
<comment type="caution">
    <text evidence="1">The sequence shown here is derived from an EMBL/GenBank/DDBJ whole genome shotgun (WGS) entry which is preliminary data.</text>
</comment>
<reference evidence="1" key="2">
    <citation type="journal article" date="2022" name="Sci. Total Environ.">
        <title>Prevalence, transmission, and molecular epidemiology of tet(X)-positive bacteria among humans, animals, and environmental niches in China: An epidemiological, and genomic-based study.</title>
        <authorList>
            <person name="Dong N."/>
            <person name="Zeng Y."/>
            <person name="Cai C."/>
            <person name="Sun C."/>
            <person name="Lu J."/>
            <person name="Liu C."/>
            <person name="Zhou H."/>
            <person name="Sun Q."/>
            <person name="Shu L."/>
            <person name="Wang H."/>
            <person name="Wang Y."/>
            <person name="Wang S."/>
            <person name="Wu C."/>
            <person name="Chan E.W."/>
            <person name="Chen G."/>
            <person name="Shen Z."/>
            <person name="Chen S."/>
            <person name="Zhang R."/>
        </authorList>
    </citation>
    <scope>NUCLEOTIDE SEQUENCE</scope>
    <source>
        <strain evidence="1">R655-4</strain>
    </source>
</reference>
<evidence type="ECO:0000313" key="1">
    <source>
        <dbReference type="EMBL" id="MDM1073689.1"/>
    </source>
</evidence>
<dbReference type="EMBL" id="JACAGJ010000008">
    <property type="protein sequence ID" value="MDM1073689.1"/>
    <property type="molecule type" value="Genomic_DNA"/>
</dbReference>
<reference evidence="1" key="1">
    <citation type="submission" date="2020-06" db="EMBL/GenBank/DDBJ databases">
        <authorList>
            <person name="Dong N."/>
        </authorList>
    </citation>
    <scope>NUCLEOTIDE SEQUENCE</scope>
    <source>
        <strain evidence="1">R655-4</strain>
    </source>
</reference>
<organism evidence="1 2">
    <name type="scientific">Empedobacter brevis</name>
    <dbReference type="NCBI Taxonomy" id="247"/>
    <lineage>
        <taxon>Bacteria</taxon>
        <taxon>Pseudomonadati</taxon>
        <taxon>Bacteroidota</taxon>
        <taxon>Flavobacteriia</taxon>
        <taxon>Flavobacteriales</taxon>
        <taxon>Weeksellaceae</taxon>
        <taxon>Empedobacter</taxon>
    </lineage>
</organism>
<protein>
    <submittedName>
        <fullName evidence="1">Uncharacterized protein</fullName>
    </submittedName>
</protein>
<name>A0AAJ1QGQ4_9FLAO</name>
<accession>A0AAJ1QGQ4</accession>
<gene>
    <name evidence="1" type="ORF">HX001_14460</name>
</gene>
<proteinExistence type="predicted"/>
<dbReference type="AlphaFoldDB" id="A0AAJ1QGQ4"/>
<dbReference type="RefSeq" id="WP_286494136.1">
    <property type="nucleotide sequence ID" value="NZ_JACAGJ010000008.1"/>
</dbReference>
<evidence type="ECO:0000313" key="2">
    <source>
        <dbReference type="Proteomes" id="UP001170959"/>
    </source>
</evidence>